<accession>A0A382RAP3</accession>
<organism evidence="1">
    <name type="scientific">marine metagenome</name>
    <dbReference type="NCBI Taxonomy" id="408172"/>
    <lineage>
        <taxon>unclassified sequences</taxon>
        <taxon>metagenomes</taxon>
        <taxon>ecological metagenomes</taxon>
    </lineage>
</organism>
<proteinExistence type="predicted"/>
<protein>
    <submittedName>
        <fullName evidence="1">Uncharacterized protein</fullName>
    </submittedName>
</protein>
<dbReference type="EMBL" id="UINC01119934">
    <property type="protein sequence ID" value="SVC94088.1"/>
    <property type="molecule type" value="Genomic_DNA"/>
</dbReference>
<reference evidence="1" key="1">
    <citation type="submission" date="2018-05" db="EMBL/GenBank/DDBJ databases">
        <authorList>
            <person name="Lanie J.A."/>
            <person name="Ng W.-L."/>
            <person name="Kazmierczak K.M."/>
            <person name="Andrzejewski T.M."/>
            <person name="Davidsen T.M."/>
            <person name="Wayne K.J."/>
            <person name="Tettelin H."/>
            <person name="Glass J.I."/>
            <person name="Rusch D."/>
            <person name="Podicherti R."/>
            <person name="Tsui H.-C.T."/>
            <person name="Winkler M.E."/>
        </authorList>
    </citation>
    <scope>NUCLEOTIDE SEQUENCE</scope>
</reference>
<evidence type="ECO:0000313" key="1">
    <source>
        <dbReference type="EMBL" id="SVC94088.1"/>
    </source>
</evidence>
<sequence>MLKLRILLLVFFSTVLAFPVFSQTVLLTDHPGTGSYEFGQEMIRLWWGSGEDEKHTLTVRPITESSERLVMLRNRQAELAVIDARSAHRDLGKDLRLRVVSVLWPNFLHAVVNRLTLAQPSVLSARSLLVHPNAMQAAQIWTSMVPGGQLSWWEQHQGLQEQGMLYDGMFLSAPVPLE</sequence>
<dbReference type="AlphaFoldDB" id="A0A382RAP3"/>
<gene>
    <name evidence="1" type="ORF">METZ01_LOCUS346942</name>
</gene>
<name>A0A382RAP3_9ZZZZ</name>
<feature type="non-terminal residue" evidence="1">
    <location>
        <position position="178"/>
    </location>
</feature>